<dbReference type="SUPFAM" id="SSF51905">
    <property type="entry name" value="FAD/NAD(P)-binding domain"/>
    <property type="match status" value="1"/>
</dbReference>
<protein>
    <submittedName>
        <fullName evidence="8">FAD dependent oxidoreductase</fullName>
    </submittedName>
</protein>
<dbReference type="InterPro" id="IPR045170">
    <property type="entry name" value="MTOX"/>
</dbReference>
<dbReference type="EMBL" id="ML732774">
    <property type="protein sequence ID" value="KAB8276879.1"/>
    <property type="molecule type" value="Genomic_DNA"/>
</dbReference>
<evidence type="ECO:0000256" key="6">
    <source>
        <dbReference type="SAM" id="MobiDB-lite"/>
    </source>
</evidence>
<comment type="similarity">
    <text evidence="2">Belongs to the MSOX/MTOX family.</text>
</comment>
<feature type="region of interest" description="Disordered" evidence="6">
    <location>
        <begin position="403"/>
        <end position="434"/>
    </location>
</feature>
<evidence type="ECO:0000313" key="8">
    <source>
        <dbReference type="EMBL" id="KAB8276879.1"/>
    </source>
</evidence>
<dbReference type="Pfam" id="PF01266">
    <property type="entry name" value="DAO"/>
    <property type="match status" value="1"/>
</dbReference>
<dbReference type="PANTHER" id="PTHR10961:SF45">
    <property type="entry name" value="FAD DEPENDENT OXIDOREDUCTASE DOMAIN-CONTAINING PROTEIN-RELATED"/>
    <property type="match status" value="1"/>
</dbReference>
<proteinExistence type="inferred from homology"/>
<evidence type="ECO:0000256" key="2">
    <source>
        <dbReference type="ARBA" id="ARBA00010989"/>
    </source>
</evidence>
<dbReference type="Gene3D" id="3.50.50.60">
    <property type="entry name" value="FAD/NAD(P)-binding domain"/>
    <property type="match status" value="1"/>
</dbReference>
<evidence type="ECO:0000259" key="7">
    <source>
        <dbReference type="Pfam" id="PF01266"/>
    </source>
</evidence>
<sequence>MPLSAPRKTDHVFIVGAGVFGLATALELRNRGYQNVTVLDRHMPPVPDGSSVDISRVIRADYADPFYARLGLEALKIWRQKYNKYFYKSGFTLISESTDDPRVERTKQALLKLGQKVQPFTGRAEFKTRYPCFDGDLPLHVNGYANHACGWVDAERVMEAFARECVDAGVSFITGERGTVVSLVLKEKMLVGVKVATGETLLCAQVILATGSWTSHLLDLRGAAVSTCHPVASIQLSKVETAELSKQPVIYNLTSGVFVFPPTPNGILKVASHDYGYETTIPVRYRPCTQPWSSISAPKLVKSPSTTDFIPDEADTALRAGLTLLLPRFKDRPWIKRKLCWYSDTRSGDFIVDHHPSISGLFLATGDSGHCFKFLPVIGRYVSDIFEDKTRGIHRARWVFKPTDKPMASSSSSSDGSRGGPPRRVLTRSEQAKL</sequence>
<keyword evidence="5" id="KW-0560">Oxidoreductase</keyword>
<organism evidence="8 9">
    <name type="scientific">Aspergillus minisclerotigenes</name>
    <dbReference type="NCBI Taxonomy" id="656917"/>
    <lineage>
        <taxon>Eukaryota</taxon>
        <taxon>Fungi</taxon>
        <taxon>Dikarya</taxon>
        <taxon>Ascomycota</taxon>
        <taxon>Pezizomycotina</taxon>
        <taxon>Eurotiomycetes</taxon>
        <taxon>Eurotiomycetidae</taxon>
        <taxon>Eurotiales</taxon>
        <taxon>Aspergillaceae</taxon>
        <taxon>Aspergillus</taxon>
        <taxon>Aspergillus subgen. Circumdati</taxon>
    </lineage>
</organism>
<name>A0A5N6JF07_9EURO</name>
<evidence type="ECO:0000256" key="1">
    <source>
        <dbReference type="ARBA" id="ARBA00001974"/>
    </source>
</evidence>
<dbReference type="AlphaFoldDB" id="A0A5N6JF07"/>
<evidence type="ECO:0000313" key="9">
    <source>
        <dbReference type="Proteomes" id="UP000326289"/>
    </source>
</evidence>
<keyword evidence="9" id="KW-1185">Reference proteome</keyword>
<dbReference type="Gene3D" id="3.30.9.10">
    <property type="entry name" value="D-Amino Acid Oxidase, subunit A, domain 2"/>
    <property type="match status" value="1"/>
</dbReference>
<evidence type="ECO:0000256" key="3">
    <source>
        <dbReference type="ARBA" id="ARBA00022630"/>
    </source>
</evidence>
<dbReference type="GO" id="GO:0008115">
    <property type="term" value="F:sarcosine oxidase activity"/>
    <property type="evidence" value="ECO:0007669"/>
    <property type="project" value="TreeGrafter"/>
</dbReference>
<dbReference type="GO" id="GO:0050660">
    <property type="term" value="F:flavin adenine dinucleotide binding"/>
    <property type="evidence" value="ECO:0007669"/>
    <property type="project" value="InterPro"/>
</dbReference>
<evidence type="ECO:0000256" key="4">
    <source>
        <dbReference type="ARBA" id="ARBA00022827"/>
    </source>
</evidence>
<dbReference type="PANTHER" id="PTHR10961">
    <property type="entry name" value="PEROXISOMAL SARCOSINE OXIDASE"/>
    <property type="match status" value="1"/>
</dbReference>
<comment type="cofactor">
    <cofactor evidence="1">
        <name>FAD</name>
        <dbReference type="ChEBI" id="CHEBI:57692"/>
    </cofactor>
</comment>
<feature type="domain" description="FAD dependent oxidoreductase" evidence="7">
    <location>
        <begin position="12"/>
        <end position="384"/>
    </location>
</feature>
<reference evidence="8 9" key="1">
    <citation type="submission" date="2019-04" db="EMBL/GenBank/DDBJ databases">
        <title>Fungal friends and foes A comparative genomics study of 23 Aspergillus species from section Flavi.</title>
        <authorList>
            <consortium name="DOE Joint Genome Institute"/>
            <person name="Kjaerbolling I."/>
            <person name="Vesth T.C."/>
            <person name="Frisvad J.C."/>
            <person name="Nybo J.L."/>
            <person name="Theobald S."/>
            <person name="Kildgaard S."/>
            <person name="Petersen T.I."/>
            <person name="Kuo A."/>
            <person name="Sato A."/>
            <person name="Lyhne E.K."/>
            <person name="Kogle M.E."/>
            <person name="Wiebenga A."/>
            <person name="Kun R.S."/>
            <person name="Lubbers R.J."/>
            <person name="Makela M.R."/>
            <person name="Barry K."/>
            <person name="Chovatia M."/>
            <person name="Clum A."/>
            <person name="Daum C."/>
            <person name="Haridas S."/>
            <person name="He G."/>
            <person name="LaButti K."/>
            <person name="Lipzen A."/>
            <person name="Mondo S."/>
            <person name="Pangilinan J."/>
            <person name="Riley R."/>
            <person name="Salamov A."/>
            <person name="Simmons B.A."/>
            <person name="Magnuson J.K."/>
            <person name="Henrissat B."/>
            <person name="Mortensen U.H."/>
            <person name="Larsen T.O."/>
            <person name="De vries R.P."/>
            <person name="Grigoriev I.V."/>
            <person name="Machida M."/>
            <person name="Baker S.E."/>
            <person name="Andersen M.R."/>
        </authorList>
    </citation>
    <scope>NUCLEOTIDE SEQUENCE [LARGE SCALE GENOMIC DNA]</scope>
    <source>
        <strain evidence="8 9">CBS 117635</strain>
    </source>
</reference>
<keyword evidence="3" id="KW-0285">Flavoprotein</keyword>
<dbReference type="GO" id="GO:0004657">
    <property type="term" value="F:proline dehydrogenase activity"/>
    <property type="evidence" value="ECO:0007669"/>
    <property type="project" value="TreeGrafter"/>
</dbReference>
<dbReference type="Proteomes" id="UP000326289">
    <property type="component" value="Unassembled WGS sequence"/>
</dbReference>
<feature type="compositionally biased region" description="Low complexity" evidence="6">
    <location>
        <begin position="409"/>
        <end position="424"/>
    </location>
</feature>
<dbReference type="GO" id="GO:0050031">
    <property type="term" value="F:L-pipecolate oxidase activity"/>
    <property type="evidence" value="ECO:0007669"/>
    <property type="project" value="TreeGrafter"/>
</dbReference>
<dbReference type="InterPro" id="IPR006076">
    <property type="entry name" value="FAD-dep_OxRdtase"/>
</dbReference>
<keyword evidence="4" id="KW-0274">FAD</keyword>
<gene>
    <name evidence="8" type="ORF">BDV30DRAFT_223879</name>
</gene>
<dbReference type="InterPro" id="IPR036188">
    <property type="entry name" value="FAD/NAD-bd_sf"/>
</dbReference>
<accession>A0A5N6JF07</accession>
<evidence type="ECO:0000256" key="5">
    <source>
        <dbReference type="ARBA" id="ARBA00023002"/>
    </source>
</evidence>